<evidence type="ECO:0000313" key="8">
    <source>
        <dbReference type="Proteomes" id="UP000019482"/>
    </source>
</evidence>
<dbReference type="GO" id="GO:0005886">
    <property type="term" value="C:plasma membrane"/>
    <property type="evidence" value="ECO:0007669"/>
    <property type="project" value="UniProtKB-SubCell"/>
</dbReference>
<feature type="transmembrane region" description="Helical" evidence="6">
    <location>
        <begin position="37"/>
        <end position="58"/>
    </location>
</feature>
<proteinExistence type="predicted"/>
<keyword evidence="4 6" id="KW-1133">Transmembrane helix</keyword>
<evidence type="ECO:0000313" key="7">
    <source>
        <dbReference type="EMBL" id="CDL91072.1"/>
    </source>
</evidence>
<evidence type="ECO:0000256" key="4">
    <source>
        <dbReference type="ARBA" id="ARBA00022989"/>
    </source>
</evidence>
<dbReference type="OrthoDB" id="1938348at2"/>
<evidence type="ECO:0000256" key="5">
    <source>
        <dbReference type="ARBA" id="ARBA00023136"/>
    </source>
</evidence>
<accession>W6NGA4</accession>
<protein>
    <submittedName>
        <fullName evidence="7">AtpI</fullName>
    </submittedName>
</protein>
<keyword evidence="2" id="KW-1003">Cell membrane</keyword>
<dbReference type="Pfam" id="PF03899">
    <property type="entry name" value="ATP-synt_I"/>
    <property type="match status" value="1"/>
</dbReference>
<evidence type="ECO:0000256" key="2">
    <source>
        <dbReference type="ARBA" id="ARBA00022475"/>
    </source>
</evidence>
<keyword evidence="5 6" id="KW-0472">Membrane</keyword>
<evidence type="ECO:0000256" key="1">
    <source>
        <dbReference type="ARBA" id="ARBA00004651"/>
    </source>
</evidence>
<name>W6NGA4_CLOTY</name>
<comment type="caution">
    <text evidence="7">The sequence shown here is derived from an EMBL/GenBank/DDBJ whole genome shotgun (WGS) entry which is preliminary data.</text>
</comment>
<dbReference type="RefSeq" id="WP_017751773.1">
    <property type="nucleotide sequence ID" value="NZ_CBXI010000017.1"/>
</dbReference>
<comment type="subcellular location">
    <subcellularLocation>
        <location evidence="1">Cell membrane</location>
        <topology evidence="1">Multi-pass membrane protein</topology>
    </subcellularLocation>
</comment>
<dbReference type="InterPro" id="IPR005598">
    <property type="entry name" value="ATP_synth_I"/>
</dbReference>
<feature type="transmembrane region" description="Helical" evidence="6">
    <location>
        <begin position="70"/>
        <end position="92"/>
    </location>
</feature>
<reference evidence="7 8" key="1">
    <citation type="journal article" date="2015" name="Genome Announc.">
        <title>Draft Genome Sequence of Clostridium tyrobutyricum Strain DIVETGP, Isolated from Cow's Milk for Grana Padano Production.</title>
        <authorList>
            <person name="Soggiu A."/>
            <person name="Piras C."/>
            <person name="Gaiarsa S."/>
            <person name="Sassera D."/>
            <person name="Roncada P."/>
            <person name="Bendixen E."/>
            <person name="Brasca M."/>
            <person name="Bonizzi L."/>
        </authorList>
    </citation>
    <scope>NUCLEOTIDE SEQUENCE [LARGE SCALE GENOMIC DNA]</scope>
    <source>
        <strain evidence="7 8">DIVETGP</strain>
    </source>
</reference>
<keyword evidence="8" id="KW-1185">Reference proteome</keyword>
<dbReference type="Proteomes" id="UP000019482">
    <property type="component" value="Unassembled WGS sequence"/>
</dbReference>
<dbReference type="EMBL" id="CBXI010000017">
    <property type="protein sequence ID" value="CDL91072.1"/>
    <property type="molecule type" value="Genomic_DNA"/>
</dbReference>
<dbReference type="GeneID" id="29418588"/>
<feature type="transmembrane region" description="Helical" evidence="6">
    <location>
        <begin position="98"/>
        <end position="117"/>
    </location>
</feature>
<gene>
    <name evidence="7" type="ORF">CTDIVETGP_1142</name>
</gene>
<keyword evidence="3 6" id="KW-0812">Transmembrane</keyword>
<evidence type="ECO:0000256" key="3">
    <source>
        <dbReference type="ARBA" id="ARBA00022692"/>
    </source>
</evidence>
<evidence type="ECO:0000256" key="6">
    <source>
        <dbReference type="SAM" id="Phobius"/>
    </source>
</evidence>
<dbReference type="AlphaFoldDB" id="W6NGA4"/>
<organism evidence="7 8">
    <name type="scientific">Clostridium tyrobutyricum DIVETGP</name>
    <dbReference type="NCBI Taxonomy" id="1408889"/>
    <lineage>
        <taxon>Bacteria</taxon>
        <taxon>Bacillati</taxon>
        <taxon>Bacillota</taxon>
        <taxon>Clostridia</taxon>
        <taxon>Eubacteriales</taxon>
        <taxon>Clostridiaceae</taxon>
        <taxon>Clostridium</taxon>
    </lineage>
</organism>
<sequence>MDKDIVYMIKKVSIINIIFGIILSIIGQLIFKSYGLFIMVGVLIAVLNFFINSALGGLAFEKFKNSSASLYIIGFIIRIIIAAVVGYLIFNYDKYSTIAYLVGYTSNLLGIYIYSVIRNNQ</sequence>
<feature type="transmembrane region" description="Helical" evidence="6">
    <location>
        <begin position="12"/>
        <end position="31"/>
    </location>
</feature>